<protein>
    <recommendedName>
        <fullName evidence="2">F-box domain-containing protein</fullName>
    </recommendedName>
</protein>
<evidence type="ECO:0000259" key="2">
    <source>
        <dbReference type="PROSITE" id="PS50181"/>
    </source>
</evidence>
<dbReference type="Pfam" id="PF00646">
    <property type="entry name" value="F-box"/>
    <property type="match status" value="1"/>
</dbReference>
<organism evidence="3">
    <name type="scientific">Mycetohabitans sp</name>
    <dbReference type="NCBI Taxonomy" id="2571162"/>
    <lineage>
        <taxon>Bacteria</taxon>
        <taxon>Pseudomonadati</taxon>
        <taxon>Pseudomonadota</taxon>
        <taxon>Betaproteobacteria</taxon>
        <taxon>Burkholderiales</taxon>
        <taxon>Burkholderiaceae</taxon>
        <taxon>Mycetohabitans</taxon>
    </lineage>
</organism>
<evidence type="ECO:0000313" key="3">
    <source>
        <dbReference type="EMBL" id="QGY72925.1"/>
    </source>
</evidence>
<evidence type="ECO:0000256" key="1">
    <source>
        <dbReference type="SAM" id="MobiDB-lite"/>
    </source>
</evidence>
<dbReference type="AlphaFoldDB" id="A0A6B9HD71"/>
<dbReference type="EMBL" id="MN695289">
    <property type="protein sequence ID" value="QGY72925.1"/>
    <property type="molecule type" value="Genomic_DNA"/>
</dbReference>
<dbReference type="CDD" id="cd09917">
    <property type="entry name" value="F-box_SF"/>
    <property type="match status" value="1"/>
</dbReference>
<reference evidence="3" key="1">
    <citation type="journal article" date="2020" name="ACS Chem. Biol.">
        <title>Genome Mining and Heterologous Expression Reveal Two Distinct Families of Lasso Peptides Highly Conserved in Endofungal Bacteria.</title>
        <authorList>
            <person name="Bratovanov E.V."/>
            <person name="Ishida K."/>
            <person name="Heinze B."/>
            <person name="Pidot S.J."/>
            <person name="Stinear T.P."/>
            <person name="Hegemann J.D."/>
            <person name="Marahiel M.A."/>
            <person name="Hertweck C."/>
        </authorList>
    </citation>
    <scope>NUCLEOTIDE SEQUENCE</scope>
    <source>
        <strain evidence="3">B8</strain>
    </source>
</reference>
<name>A0A6B9HD71_9BURK</name>
<feature type="region of interest" description="Disordered" evidence="1">
    <location>
        <begin position="45"/>
        <end position="74"/>
    </location>
</feature>
<dbReference type="PROSITE" id="PS50181">
    <property type="entry name" value="FBOX"/>
    <property type="match status" value="1"/>
</dbReference>
<dbReference type="InterPro" id="IPR036047">
    <property type="entry name" value="F-box-like_dom_sf"/>
</dbReference>
<proteinExistence type="predicted"/>
<sequence length="698" mass="78583">MTLVKKRGVSTTQAAGNLELHKMDFDPTSTANSAQVALYAMQSQQADRSAATAPPPSPRLAARANTSVRQRPTTYHDLPPEILQQVADHMPFDDIGNLSTVDRRTYHALQERRLSRLCCQRAADATRFETPEGFLRAQQLLAEIERIHDPMLRAEPLRMLANCLITLPEERQQQKAAFQQVFEAAGRVPKQGLQIQKRMIKSIPAFSGQGSDLYAFAYADAERRRPEQGSTWAALASILGWFPPTESLQFETEYRAFVNRLPALNPAEQAELLAELAARLPDPPSEVSWDPFPAHYPTAATIAGLYETLTQWVQRLPASHRGAPINALFRQIDKLPKEQQTAAFQKIFEAAGHVPKEGLLIQKKMIGSIVNFPGQRSALYAFAYADAERRRPGQGSTWTALASVRKHWSVQDELPIDPPQFATEYRAFVSRLPALSPAEQAELIVELAELLIEFNVNSYATTTTTVAELYETLTQWVQHMPASHRGAPIGALAEKIWLLSQAQRPVHYANLRHLMLSLPDHELGKALRYLSSAVANLPSTQQAHELSRLEPIIERVLPEQRALVVLGLINSTGGLNEALVKQVWQRALNLLDSSSDVIQRMPPEQRVSMGFELIQSTKRLDEALSRQVWRSTLRAFDNYDVKDVYDVFWELQYWDSLSGMPDQQWEDAKTEISAFIERNRNRLATDTCDYVLQLNQAD</sequence>
<feature type="domain" description="F-box" evidence="2">
    <location>
        <begin position="72"/>
        <end position="117"/>
    </location>
</feature>
<dbReference type="SUPFAM" id="SSF81383">
    <property type="entry name" value="F-box domain"/>
    <property type="match status" value="1"/>
</dbReference>
<accession>A0A6B9HD71</accession>
<dbReference type="InterPro" id="IPR001810">
    <property type="entry name" value="F-box_dom"/>
</dbReference>